<protein>
    <submittedName>
        <fullName evidence="2">Uncharacterized protein</fullName>
    </submittedName>
</protein>
<evidence type="ECO:0000313" key="2">
    <source>
        <dbReference type="EMBL" id="MUK90165.1"/>
    </source>
</evidence>
<dbReference type="Proteomes" id="UP000469125">
    <property type="component" value="Unassembled WGS sequence"/>
</dbReference>
<feature type="chain" id="PRO_5026900134" evidence="1">
    <location>
        <begin position="27"/>
        <end position="137"/>
    </location>
</feature>
<keyword evidence="3" id="KW-1185">Reference proteome</keyword>
<proteinExistence type="predicted"/>
<feature type="signal peptide" evidence="1">
    <location>
        <begin position="1"/>
        <end position="26"/>
    </location>
</feature>
<dbReference type="AlphaFoldDB" id="A0A6N8FL26"/>
<reference evidence="2 3" key="1">
    <citation type="submission" date="2019-11" db="EMBL/GenBank/DDBJ databases">
        <authorList>
            <person name="Li X."/>
        </authorList>
    </citation>
    <scope>NUCLEOTIDE SEQUENCE [LARGE SCALE GENOMIC DNA]</scope>
    <source>
        <strain evidence="2 3">L9</strain>
    </source>
</reference>
<gene>
    <name evidence="2" type="ORF">GMD78_17470</name>
</gene>
<sequence length="137" mass="14280">MRLKSSIVISLIVALTFIVNPSQSLADGTHKVNKDGDVSVFSTNVNLNRGQSSVTSSSTYISSGTQIVLGGATRSGSSSAVYLDLLINGQTHVSMHLPTGGVHKSSLLNAPKSGNYQVRLRCSSSSNNCEAYGGVGY</sequence>
<evidence type="ECO:0000256" key="1">
    <source>
        <dbReference type="SAM" id="SignalP"/>
    </source>
</evidence>
<accession>A0A6N8FL26</accession>
<keyword evidence="1" id="KW-0732">Signal</keyword>
<organism evidence="2 3">
    <name type="scientific">Ornithinibacillus caprae</name>
    <dbReference type="NCBI Taxonomy" id="2678566"/>
    <lineage>
        <taxon>Bacteria</taxon>
        <taxon>Bacillati</taxon>
        <taxon>Bacillota</taxon>
        <taxon>Bacilli</taxon>
        <taxon>Bacillales</taxon>
        <taxon>Bacillaceae</taxon>
        <taxon>Ornithinibacillus</taxon>
    </lineage>
</organism>
<name>A0A6N8FL26_9BACI</name>
<evidence type="ECO:0000313" key="3">
    <source>
        <dbReference type="Proteomes" id="UP000469125"/>
    </source>
</evidence>
<dbReference type="EMBL" id="WOCA01000018">
    <property type="protein sequence ID" value="MUK90165.1"/>
    <property type="molecule type" value="Genomic_DNA"/>
</dbReference>
<comment type="caution">
    <text evidence="2">The sequence shown here is derived from an EMBL/GenBank/DDBJ whole genome shotgun (WGS) entry which is preliminary data.</text>
</comment>
<dbReference type="RefSeq" id="WP_155670705.1">
    <property type="nucleotide sequence ID" value="NZ_WOCA01000018.1"/>
</dbReference>